<dbReference type="EMBL" id="CP119075">
    <property type="protein sequence ID" value="WED65968.1"/>
    <property type="molecule type" value="Genomic_DNA"/>
</dbReference>
<reference evidence="1" key="1">
    <citation type="submission" date="2023-03" db="EMBL/GenBank/DDBJ databases">
        <title>Lomoglobus Profundus gen. nov., sp. nov., a novel member of the phylum Verrucomicrobia, isolated from deep-marine sediment of South China Sea.</title>
        <authorList>
            <person name="Ahmad T."/>
            <person name="Ishaq S.E."/>
            <person name="Wang F."/>
        </authorList>
    </citation>
    <scope>NUCLEOTIDE SEQUENCE</scope>
    <source>
        <strain evidence="1">LMO-M01</strain>
    </source>
</reference>
<dbReference type="PANTHER" id="PTHR42773:SF1">
    <property type="entry name" value="METALLO-BETA-LACTAMASE FAMILY PROTEIN"/>
    <property type="match status" value="1"/>
</dbReference>
<proteinExistence type="predicted"/>
<dbReference type="Proteomes" id="UP001218638">
    <property type="component" value="Chromosome"/>
</dbReference>
<dbReference type="PANTHER" id="PTHR42773">
    <property type="entry name" value="METALLO-BETA-LACTAMASE-RELATED"/>
    <property type="match status" value="1"/>
</dbReference>
<sequence length="92" mass="10612">MASVKYKWPQNVPGEFYVDECCLDHHCCAEIAPDHFRRIDDGGHLYVYRQPSNPEERARCMAALDTCPMAAIGCDGVPPKLFSLSWWRRILR</sequence>
<dbReference type="AlphaFoldDB" id="A0AAF0I2V4"/>
<gene>
    <name evidence="1" type="ORF">PXH66_03780</name>
</gene>
<dbReference type="Gene3D" id="3.30.70.20">
    <property type="match status" value="1"/>
</dbReference>
<evidence type="ECO:0000313" key="1">
    <source>
        <dbReference type="EMBL" id="WED65968.1"/>
    </source>
</evidence>
<keyword evidence="2" id="KW-1185">Reference proteome</keyword>
<organism evidence="1 2">
    <name type="scientific">Synoicihabitans lomoniglobus</name>
    <dbReference type="NCBI Taxonomy" id="2909285"/>
    <lineage>
        <taxon>Bacteria</taxon>
        <taxon>Pseudomonadati</taxon>
        <taxon>Verrucomicrobiota</taxon>
        <taxon>Opitutia</taxon>
        <taxon>Opitutales</taxon>
        <taxon>Opitutaceae</taxon>
        <taxon>Synoicihabitans</taxon>
    </lineage>
</organism>
<dbReference type="SUPFAM" id="SSF54862">
    <property type="entry name" value="4Fe-4S ferredoxins"/>
    <property type="match status" value="1"/>
</dbReference>
<protein>
    <submittedName>
        <fullName evidence="1">Ferredoxin</fullName>
    </submittedName>
</protein>
<dbReference type="KEGG" id="slom:PXH66_03780"/>
<dbReference type="Pfam" id="PF13370">
    <property type="entry name" value="Fer4_13"/>
    <property type="match status" value="1"/>
</dbReference>
<name>A0AAF0I2V4_9BACT</name>
<evidence type="ECO:0000313" key="2">
    <source>
        <dbReference type="Proteomes" id="UP001218638"/>
    </source>
</evidence>
<accession>A0AAF0I2V4</accession>
<dbReference type="RefSeq" id="WP_330927832.1">
    <property type="nucleotide sequence ID" value="NZ_CP119075.1"/>
</dbReference>